<dbReference type="EMBL" id="JARJLG010000159">
    <property type="protein sequence ID" value="KAJ7734789.1"/>
    <property type="molecule type" value="Genomic_DNA"/>
</dbReference>
<name>A0AAD7I4B6_9AGAR</name>
<evidence type="ECO:0000313" key="3">
    <source>
        <dbReference type="Proteomes" id="UP001215280"/>
    </source>
</evidence>
<dbReference type="Proteomes" id="UP001215280">
    <property type="component" value="Unassembled WGS sequence"/>
</dbReference>
<keyword evidence="3" id="KW-1185">Reference proteome</keyword>
<organism evidence="2 3">
    <name type="scientific">Mycena maculata</name>
    <dbReference type="NCBI Taxonomy" id="230809"/>
    <lineage>
        <taxon>Eukaryota</taxon>
        <taxon>Fungi</taxon>
        <taxon>Dikarya</taxon>
        <taxon>Basidiomycota</taxon>
        <taxon>Agaricomycotina</taxon>
        <taxon>Agaricomycetes</taxon>
        <taxon>Agaricomycetidae</taxon>
        <taxon>Agaricales</taxon>
        <taxon>Marasmiineae</taxon>
        <taxon>Mycenaceae</taxon>
        <taxon>Mycena</taxon>
    </lineage>
</organism>
<proteinExistence type="predicted"/>
<sequence>MVNLVHCRLWIYYDSWSSSPGLSEISPLPHLKSLVLSAAGQTALPGLLDTLTAPALHRLRVTEALLHPDPAATLVRFLARSGCALDEFCVTGCGLPMNVYQDALPGVASITVKRTPDDKSLFELKSEGGDDENGCGEVRSCGASARKSDD</sequence>
<accession>A0AAD7I4B6</accession>
<reference evidence="2" key="1">
    <citation type="submission" date="2023-03" db="EMBL/GenBank/DDBJ databases">
        <title>Massive genome expansion in bonnet fungi (Mycena s.s.) driven by repeated elements and novel gene families across ecological guilds.</title>
        <authorList>
            <consortium name="Lawrence Berkeley National Laboratory"/>
            <person name="Harder C.B."/>
            <person name="Miyauchi S."/>
            <person name="Viragh M."/>
            <person name="Kuo A."/>
            <person name="Thoen E."/>
            <person name="Andreopoulos B."/>
            <person name="Lu D."/>
            <person name="Skrede I."/>
            <person name="Drula E."/>
            <person name="Henrissat B."/>
            <person name="Morin E."/>
            <person name="Kohler A."/>
            <person name="Barry K."/>
            <person name="LaButti K."/>
            <person name="Morin E."/>
            <person name="Salamov A."/>
            <person name="Lipzen A."/>
            <person name="Mereny Z."/>
            <person name="Hegedus B."/>
            <person name="Baldrian P."/>
            <person name="Stursova M."/>
            <person name="Weitz H."/>
            <person name="Taylor A."/>
            <person name="Grigoriev I.V."/>
            <person name="Nagy L.G."/>
            <person name="Martin F."/>
            <person name="Kauserud H."/>
        </authorList>
    </citation>
    <scope>NUCLEOTIDE SEQUENCE</scope>
    <source>
        <strain evidence="2">CBHHK188m</strain>
    </source>
</reference>
<feature type="region of interest" description="Disordered" evidence="1">
    <location>
        <begin position="121"/>
        <end position="150"/>
    </location>
</feature>
<protein>
    <submittedName>
        <fullName evidence="2">Uncharacterized protein</fullName>
    </submittedName>
</protein>
<dbReference type="AlphaFoldDB" id="A0AAD7I4B6"/>
<evidence type="ECO:0000313" key="2">
    <source>
        <dbReference type="EMBL" id="KAJ7734789.1"/>
    </source>
</evidence>
<evidence type="ECO:0000256" key="1">
    <source>
        <dbReference type="SAM" id="MobiDB-lite"/>
    </source>
</evidence>
<gene>
    <name evidence="2" type="ORF">DFH07DRAFT_844620</name>
</gene>
<comment type="caution">
    <text evidence="2">The sequence shown here is derived from an EMBL/GenBank/DDBJ whole genome shotgun (WGS) entry which is preliminary data.</text>
</comment>